<dbReference type="PANTHER" id="PTHR10344:SF1">
    <property type="entry name" value="THYMIDYLATE KINASE"/>
    <property type="match status" value="1"/>
</dbReference>
<evidence type="ECO:0000256" key="1">
    <source>
        <dbReference type="ARBA" id="ARBA00004992"/>
    </source>
</evidence>
<feature type="domain" description="Thymidylate kinase-like" evidence="10">
    <location>
        <begin position="56"/>
        <end position="210"/>
    </location>
</feature>
<keyword evidence="7" id="KW-0547">Nucleotide-binding</keyword>
<keyword evidence="8" id="KW-0418">Kinase</keyword>
<keyword evidence="9" id="KW-0067">ATP-binding</keyword>
<dbReference type="InterPro" id="IPR039430">
    <property type="entry name" value="Thymidylate_kin-like_dom"/>
</dbReference>
<dbReference type="GO" id="GO:0005524">
    <property type="term" value="F:ATP binding"/>
    <property type="evidence" value="ECO:0007669"/>
    <property type="project" value="UniProtKB-KW"/>
</dbReference>
<comment type="similarity">
    <text evidence="2">Belongs to the thymidylate kinase family.</text>
</comment>
<dbReference type="GO" id="GO:0006227">
    <property type="term" value="P:dUDP biosynthetic process"/>
    <property type="evidence" value="ECO:0007669"/>
    <property type="project" value="TreeGrafter"/>
</dbReference>
<dbReference type="GO" id="GO:0004798">
    <property type="term" value="F:dTMP kinase activity"/>
    <property type="evidence" value="ECO:0007669"/>
    <property type="project" value="UniProtKB-EC"/>
</dbReference>
<dbReference type="FunFam" id="3.40.50.300:FF:000679">
    <property type="entry name" value="Thymidylate kinase"/>
    <property type="match status" value="1"/>
</dbReference>
<evidence type="ECO:0000256" key="6">
    <source>
        <dbReference type="ARBA" id="ARBA00022727"/>
    </source>
</evidence>
<dbReference type="GO" id="GO:0006235">
    <property type="term" value="P:dTTP biosynthetic process"/>
    <property type="evidence" value="ECO:0007669"/>
    <property type="project" value="TreeGrafter"/>
</dbReference>
<keyword evidence="12" id="KW-1185">Reference proteome</keyword>
<accession>A0A9N8PLW8</accession>
<feature type="non-terminal residue" evidence="11">
    <location>
        <position position="1"/>
    </location>
</feature>
<keyword evidence="5" id="KW-0808">Transferase</keyword>
<protein>
    <recommendedName>
        <fullName evidence="4">Thymidylate kinase</fullName>
        <ecNumber evidence="3">2.7.4.9</ecNumber>
    </recommendedName>
</protein>
<gene>
    <name evidence="11" type="ORF">AWRI4233_LOCUS8952</name>
</gene>
<evidence type="ECO:0000256" key="2">
    <source>
        <dbReference type="ARBA" id="ARBA00009776"/>
    </source>
</evidence>
<dbReference type="EC" id="2.7.4.9" evidence="3"/>
<evidence type="ECO:0000256" key="4">
    <source>
        <dbReference type="ARBA" id="ARBA00017144"/>
    </source>
</evidence>
<dbReference type="PANTHER" id="PTHR10344">
    <property type="entry name" value="THYMIDYLATE KINASE"/>
    <property type="match status" value="1"/>
</dbReference>
<dbReference type="GO" id="GO:0004550">
    <property type="term" value="F:nucleoside diphosphate kinase activity"/>
    <property type="evidence" value="ECO:0007669"/>
    <property type="project" value="TreeGrafter"/>
</dbReference>
<dbReference type="Pfam" id="PF02223">
    <property type="entry name" value="Thymidylate_kin"/>
    <property type="match status" value="2"/>
</dbReference>
<evidence type="ECO:0000256" key="9">
    <source>
        <dbReference type="ARBA" id="ARBA00022840"/>
    </source>
</evidence>
<proteinExistence type="inferred from homology"/>
<dbReference type="GO" id="GO:0005829">
    <property type="term" value="C:cytosol"/>
    <property type="evidence" value="ECO:0007669"/>
    <property type="project" value="TreeGrafter"/>
</dbReference>
<dbReference type="InterPro" id="IPR027417">
    <property type="entry name" value="P-loop_NTPase"/>
</dbReference>
<dbReference type="GO" id="GO:0006233">
    <property type="term" value="P:dTDP biosynthetic process"/>
    <property type="evidence" value="ECO:0007669"/>
    <property type="project" value="InterPro"/>
</dbReference>
<sequence>MPRGKLIVFEGLDRSGKSTQCERLVSYLSEKGLPVKHRRFPGTWFRSLIALEERLISSTDRTTPIGQMINNYLQGQSEQEDHVIHLLFSANRWEAVASIEADINAGTTVVIDRYYYSGCVYSAAKNNPSLDLAWCRHPEEGLPRPDLCLFLDISAEDAAKRGGWGEERYEKKELQDRVRQLFADIRATDDGSDFVTINAGQSLEDVESAIRHHAETCISMTDGSSPLRRIQPW</sequence>
<dbReference type="Gene3D" id="3.40.50.300">
    <property type="entry name" value="P-loop containing nucleotide triphosphate hydrolases"/>
    <property type="match status" value="1"/>
</dbReference>
<evidence type="ECO:0000256" key="7">
    <source>
        <dbReference type="ARBA" id="ARBA00022741"/>
    </source>
</evidence>
<dbReference type="EMBL" id="CAIJEO010000011">
    <property type="protein sequence ID" value="CAD0100127.1"/>
    <property type="molecule type" value="Genomic_DNA"/>
</dbReference>
<evidence type="ECO:0000313" key="12">
    <source>
        <dbReference type="Proteomes" id="UP000714618"/>
    </source>
</evidence>
<evidence type="ECO:0000256" key="3">
    <source>
        <dbReference type="ARBA" id="ARBA00012980"/>
    </source>
</evidence>
<dbReference type="InterPro" id="IPR018094">
    <property type="entry name" value="Thymidylate_kinase"/>
</dbReference>
<dbReference type="HAMAP" id="MF_00165">
    <property type="entry name" value="Thymidylate_kinase"/>
    <property type="match status" value="1"/>
</dbReference>
<dbReference type="PROSITE" id="PS01331">
    <property type="entry name" value="THYMIDYLATE_KINASE"/>
    <property type="match status" value="1"/>
</dbReference>
<dbReference type="OrthoDB" id="425602at2759"/>
<feature type="domain" description="Thymidylate kinase-like" evidence="10">
    <location>
        <begin position="9"/>
        <end position="41"/>
    </location>
</feature>
<dbReference type="GO" id="GO:0005634">
    <property type="term" value="C:nucleus"/>
    <property type="evidence" value="ECO:0007669"/>
    <property type="project" value="TreeGrafter"/>
</dbReference>
<reference evidence="11" key="1">
    <citation type="submission" date="2020-06" db="EMBL/GenBank/DDBJ databases">
        <authorList>
            <person name="Onetto C."/>
        </authorList>
    </citation>
    <scope>NUCLEOTIDE SEQUENCE</scope>
</reference>
<evidence type="ECO:0000259" key="10">
    <source>
        <dbReference type="Pfam" id="PF02223"/>
    </source>
</evidence>
<comment type="caution">
    <text evidence="11">The sequence shown here is derived from an EMBL/GenBank/DDBJ whole genome shotgun (WGS) entry which is preliminary data.</text>
</comment>
<dbReference type="AlphaFoldDB" id="A0A9N8PLW8"/>
<evidence type="ECO:0000256" key="5">
    <source>
        <dbReference type="ARBA" id="ARBA00022679"/>
    </source>
</evidence>
<dbReference type="CDD" id="cd01672">
    <property type="entry name" value="TMPK"/>
    <property type="match status" value="1"/>
</dbReference>
<evidence type="ECO:0000256" key="8">
    <source>
        <dbReference type="ARBA" id="ARBA00022777"/>
    </source>
</evidence>
<dbReference type="NCBIfam" id="TIGR00041">
    <property type="entry name" value="DTMP_kinase"/>
    <property type="match status" value="1"/>
</dbReference>
<evidence type="ECO:0000313" key="11">
    <source>
        <dbReference type="EMBL" id="CAD0100127.1"/>
    </source>
</evidence>
<dbReference type="SUPFAM" id="SSF52540">
    <property type="entry name" value="P-loop containing nucleoside triphosphate hydrolases"/>
    <property type="match status" value="1"/>
</dbReference>
<organism evidence="11 12">
    <name type="scientific">Aureobasidium mustum</name>
    <dbReference type="NCBI Taxonomy" id="2773714"/>
    <lineage>
        <taxon>Eukaryota</taxon>
        <taxon>Fungi</taxon>
        <taxon>Dikarya</taxon>
        <taxon>Ascomycota</taxon>
        <taxon>Pezizomycotina</taxon>
        <taxon>Dothideomycetes</taxon>
        <taxon>Dothideomycetidae</taxon>
        <taxon>Dothideales</taxon>
        <taxon>Saccotheciaceae</taxon>
        <taxon>Aureobasidium</taxon>
    </lineage>
</organism>
<dbReference type="Proteomes" id="UP000714618">
    <property type="component" value="Unassembled WGS sequence"/>
</dbReference>
<comment type="pathway">
    <text evidence="1">Pyrimidine metabolism; dTTP biosynthesis.</text>
</comment>
<dbReference type="InterPro" id="IPR018095">
    <property type="entry name" value="Thymidylate_kin_CS"/>
</dbReference>
<keyword evidence="6" id="KW-0545">Nucleotide biosynthesis</keyword>
<name>A0A9N8PLW8_9PEZI</name>